<sequence length="82" mass="8947">MLSELSDATRRVVGTKQLLRALDAGRIARAYVARDADPFLTKRVMDRCYDLNIPCHEVESMKALGQACGIDVAAAAAGVQRR</sequence>
<reference evidence="2" key="2">
    <citation type="journal article" date="2021" name="PeerJ">
        <title>Extensive microbial diversity within the chicken gut microbiome revealed by metagenomics and culture.</title>
        <authorList>
            <person name="Gilroy R."/>
            <person name="Ravi A."/>
            <person name="Getino M."/>
            <person name="Pursley I."/>
            <person name="Horton D.L."/>
            <person name="Alikhan N.F."/>
            <person name="Baker D."/>
            <person name="Gharbi K."/>
            <person name="Hall N."/>
            <person name="Watson M."/>
            <person name="Adriaenssens E.M."/>
            <person name="Foster-Nyarko E."/>
            <person name="Jarju S."/>
            <person name="Secka A."/>
            <person name="Antonio M."/>
            <person name="Oren A."/>
            <person name="Chaudhuri R.R."/>
            <person name="La Ragione R."/>
            <person name="Hildebrand F."/>
            <person name="Pallen M.J."/>
        </authorList>
    </citation>
    <scope>NUCLEOTIDE SEQUENCE</scope>
    <source>
        <strain evidence="2">ChiSxjej2B14-6234</strain>
    </source>
</reference>
<dbReference type="InterPro" id="IPR029064">
    <property type="entry name" value="Ribosomal_eL30-like_sf"/>
</dbReference>
<evidence type="ECO:0000313" key="3">
    <source>
        <dbReference type="Proteomes" id="UP000886887"/>
    </source>
</evidence>
<organism evidence="2 3">
    <name type="scientific">Candidatus Onthenecus intestinigallinarum</name>
    <dbReference type="NCBI Taxonomy" id="2840875"/>
    <lineage>
        <taxon>Bacteria</taxon>
        <taxon>Bacillati</taxon>
        <taxon>Bacillota</taxon>
        <taxon>Clostridia</taxon>
        <taxon>Eubacteriales</taxon>
        <taxon>Candidatus Onthenecus</taxon>
    </lineage>
</organism>
<gene>
    <name evidence="2" type="ORF">IAB73_00805</name>
</gene>
<dbReference type="SUPFAM" id="SSF55315">
    <property type="entry name" value="L30e-like"/>
    <property type="match status" value="1"/>
</dbReference>
<accession>A0A9D0Z844</accession>
<reference evidence="2" key="1">
    <citation type="submission" date="2020-10" db="EMBL/GenBank/DDBJ databases">
        <authorList>
            <person name="Gilroy R."/>
        </authorList>
    </citation>
    <scope>NUCLEOTIDE SEQUENCE</scope>
    <source>
        <strain evidence="2">ChiSxjej2B14-6234</strain>
    </source>
</reference>
<proteinExistence type="predicted"/>
<evidence type="ECO:0000313" key="2">
    <source>
        <dbReference type="EMBL" id="HIQ70748.1"/>
    </source>
</evidence>
<dbReference type="Proteomes" id="UP000886887">
    <property type="component" value="Unassembled WGS sequence"/>
</dbReference>
<dbReference type="InterPro" id="IPR004038">
    <property type="entry name" value="Ribosomal_eL8/eL30/eS12/Gad45"/>
</dbReference>
<feature type="domain" description="Ribosomal protein eL8/eL30/eS12/Gadd45" evidence="1">
    <location>
        <begin position="6"/>
        <end position="79"/>
    </location>
</feature>
<comment type="caution">
    <text evidence="2">The sequence shown here is derived from an EMBL/GenBank/DDBJ whole genome shotgun (WGS) entry which is preliminary data.</text>
</comment>
<dbReference type="Gene3D" id="3.30.1330.30">
    <property type="match status" value="1"/>
</dbReference>
<dbReference type="Pfam" id="PF01248">
    <property type="entry name" value="Ribosomal_L7Ae"/>
    <property type="match status" value="1"/>
</dbReference>
<evidence type="ECO:0000259" key="1">
    <source>
        <dbReference type="Pfam" id="PF01248"/>
    </source>
</evidence>
<dbReference type="AlphaFoldDB" id="A0A9D0Z844"/>
<protein>
    <submittedName>
        <fullName evidence="2">Ribosomal L7Ae/L30e/S12e/Gadd45 family protein</fullName>
    </submittedName>
</protein>
<name>A0A9D0Z844_9FIRM</name>
<dbReference type="EMBL" id="DVFJ01000003">
    <property type="protein sequence ID" value="HIQ70748.1"/>
    <property type="molecule type" value="Genomic_DNA"/>
</dbReference>